<evidence type="ECO:0000313" key="2">
    <source>
        <dbReference type="WBParaSite" id="nRc.2.0.1.t33777-RA"/>
    </source>
</evidence>
<keyword evidence="1" id="KW-1185">Reference proteome</keyword>
<accession>A0A915K7A4</accession>
<dbReference type="Proteomes" id="UP000887565">
    <property type="component" value="Unplaced"/>
</dbReference>
<protein>
    <submittedName>
        <fullName evidence="2">Uncharacterized protein</fullName>
    </submittedName>
</protein>
<reference evidence="2" key="1">
    <citation type="submission" date="2022-11" db="UniProtKB">
        <authorList>
            <consortium name="WormBaseParasite"/>
        </authorList>
    </citation>
    <scope>IDENTIFICATION</scope>
</reference>
<dbReference type="AlphaFoldDB" id="A0A915K7A4"/>
<proteinExistence type="predicted"/>
<organism evidence="1 2">
    <name type="scientific">Romanomermis culicivorax</name>
    <name type="common">Nematode worm</name>
    <dbReference type="NCBI Taxonomy" id="13658"/>
    <lineage>
        <taxon>Eukaryota</taxon>
        <taxon>Metazoa</taxon>
        <taxon>Ecdysozoa</taxon>
        <taxon>Nematoda</taxon>
        <taxon>Enoplea</taxon>
        <taxon>Dorylaimia</taxon>
        <taxon>Mermithida</taxon>
        <taxon>Mermithoidea</taxon>
        <taxon>Mermithidae</taxon>
        <taxon>Romanomermis</taxon>
    </lineage>
</organism>
<name>A0A915K7A4_ROMCU</name>
<sequence>MDGTKRAKIKAKMEVRPMAKAKGEATPITEEDLEEVIEAAGSSKKIETWERDWHDQLDCGQTTLPQHADRREVYSNKAEVNMRVTCQPLGFVVSGHPVGLDAPGMLGILLLAKLRWEVDMQIKKMDDQRRRYLH</sequence>
<dbReference type="WBParaSite" id="nRc.2.0.1.t33777-RA">
    <property type="protein sequence ID" value="nRc.2.0.1.t33777-RA"/>
    <property type="gene ID" value="nRc.2.0.1.g33777"/>
</dbReference>
<evidence type="ECO:0000313" key="1">
    <source>
        <dbReference type="Proteomes" id="UP000887565"/>
    </source>
</evidence>